<dbReference type="EMBL" id="HBKN01033764">
    <property type="protein sequence ID" value="CAE2319474.1"/>
    <property type="molecule type" value="Transcribed_RNA"/>
</dbReference>
<organism evidence="2">
    <name type="scientific">Guillardia theta</name>
    <name type="common">Cryptophyte</name>
    <name type="synonym">Cryptomonas phi</name>
    <dbReference type="NCBI Taxonomy" id="55529"/>
    <lineage>
        <taxon>Eukaryota</taxon>
        <taxon>Cryptophyceae</taxon>
        <taxon>Pyrenomonadales</taxon>
        <taxon>Geminigeraceae</taxon>
        <taxon>Guillardia</taxon>
    </lineage>
</organism>
<dbReference type="EMBL" id="HBKN01033766">
    <property type="protein sequence ID" value="CAE2319476.1"/>
    <property type="molecule type" value="Transcribed_RNA"/>
</dbReference>
<dbReference type="EMBL" id="HBKN01033763">
    <property type="protein sequence ID" value="CAE2319473.1"/>
    <property type="molecule type" value="Transcribed_RNA"/>
</dbReference>
<proteinExistence type="predicted"/>
<evidence type="ECO:0000313" key="3">
    <source>
        <dbReference type="EMBL" id="CAE2319476.1"/>
    </source>
</evidence>
<accession>A0A6U6BP05</accession>
<dbReference type="AlphaFoldDB" id="A0A6U6BP05"/>
<name>A0A6U6BP05_GUITH</name>
<reference evidence="2" key="1">
    <citation type="submission" date="2021-01" db="EMBL/GenBank/DDBJ databases">
        <authorList>
            <person name="Corre E."/>
            <person name="Pelletier E."/>
            <person name="Niang G."/>
            <person name="Scheremetjew M."/>
            <person name="Finn R."/>
            <person name="Kale V."/>
            <person name="Holt S."/>
            <person name="Cochrane G."/>
            <person name="Meng A."/>
            <person name="Brown T."/>
            <person name="Cohen L."/>
        </authorList>
    </citation>
    <scope>NUCLEOTIDE SEQUENCE</scope>
    <source>
        <strain evidence="2">CCMP 2712</strain>
    </source>
</reference>
<evidence type="ECO:0000313" key="2">
    <source>
        <dbReference type="EMBL" id="CAE2319474.1"/>
    </source>
</evidence>
<evidence type="ECO:0000313" key="1">
    <source>
        <dbReference type="EMBL" id="CAE2319473.1"/>
    </source>
</evidence>
<sequence length="242" mass="27462">MDLRGEITSFLARLEREHESGEKEAELMEIMRTDVELCVRVTCQLFCSELLHLSSYQSNLLLSCLRQTVEEEARDDKHASSFLRSLLCLPHLRQGMVPRVASVVALLVGLNASVFLLFKEYFCEILPRSEESVKIALLSVMDVCADRVKGDRDLLLLLFPLLDHPSPIIVGSTLHLLDNVFRTEDEVSIYFLRRALVTGVTSPPNVDLVEDQDVHSSPLRVVDGSALFHLKEVRQEEEEEEE</sequence>
<gene>
    <name evidence="1" type="ORF">GTHE00462_LOCUS26306</name>
    <name evidence="2" type="ORF">GTHE00462_LOCUS26307</name>
    <name evidence="3" type="ORF">GTHE00462_LOCUS26309</name>
</gene>
<protein>
    <submittedName>
        <fullName evidence="2">Uncharacterized protein</fullName>
    </submittedName>
</protein>